<feature type="transmembrane region" description="Helical" evidence="3">
    <location>
        <begin position="441"/>
        <end position="461"/>
    </location>
</feature>
<dbReference type="InterPro" id="IPR020846">
    <property type="entry name" value="MFS_dom"/>
</dbReference>
<feature type="transmembrane region" description="Helical" evidence="3">
    <location>
        <begin position="352"/>
        <end position="370"/>
    </location>
</feature>
<feature type="transmembrane region" description="Helical" evidence="3">
    <location>
        <begin position="178"/>
        <end position="196"/>
    </location>
</feature>
<dbReference type="EMBL" id="GL376636">
    <property type="status" value="NOT_ANNOTATED_CDS"/>
    <property type="molecule type" value="Genomic_DNA"/>
</dbReference>
<dbReference type="InParanoid" id="K3W6E4"/>
<keyword evidence="3" id="KW-1133">Transmembrane helix</keyword>
<proteinExistence type="predicted"/>
<reference evidence="6" key="1">
    <citation type="journal article" date="2010" name="Genome Biol.">
        <title>Genome sequence of the necrotrophic plant pathogen Pythium ultimum reveals original pathogenicity mechanisms and effector repertoire.</title>
        <authorList>
            <person name="Levesque C.A."/>
            <person name="Brouwer H."/>
            <person name="Cano L."/>
            <person name="Hamilton J.P."/>
            <person name="Holt C."/>
            <person name="Huitema E."/>
            <person name="Raffaele S."/>
            <person name="Robideau G.P."/>
            <person name="Thines M."/>
            <person name="Win J."/>
            <person name="Zerillo M.M."/>
            <person name="Beakes G.W."/>
            <person name="Boore J.L."/>
            <person name="Busam D."/>
            <person name="Dumas B."/>
            <person name="Ferriera S."/>
            <person name="Fuerstenberg S.I."/>
            <person name="Gachon C.M."/>
            <person name="Gaulin E."/>
            <person name="Govers F."/>
            <person name="Grenville-Briggs L."/>
            <person name="Horner N."/>
            <person name="Hostetler J."/>
            <person name="Jiang R.H."/>
            <person name="Johnson J."/>
            <person name="Krajaejun T."/>
            <person name="Lin H."/>
            <person name="Meijer H.J."/>
            <person name="Moore B."/>
            <person name="Morris P."/>
            <person name="Phuntmart V."/>
            <person name="Puiu D."/>
            <person name="Shetty J."/>
            <person name="Stajich J.E."/>
            <person name="Tripathy S."/>
            <person name="Wawra S."/>
            <person name="van West P."/>
            <person name="Whitty B.R."/>
            <person name="Coutinho P.M."/>
            <person name="Henrissat B."/>
            <person name="Martin F."/>
            <person name="Thomas P.D."/>
            <person name="Tyler B.M."/>
            <person name="De Vries R.P."/>
            <person name="Kamoun S."/>
            <person name="Yandell M."/>
            <person name="Tisserat N."/>
            <person name="Buell C.R."/>
        </authorList>
    </citation>
    <scope>NUCLEOTIDE SEQUENCE</scope>
    <source>
        <strain evidence="6">DAOM:BR144</strain>
    </source>
</reference>
<dbReference type="eggNOG" id="ENOG502QPTK">
    <property type="taxonomic scope" value="Eukaryota"/>
</dbReference>
<name>K3W6E4_GLOUD</name>
<dbReference type="GO" id="GO:0022857">
    <property type="term" value="F:transmembrane transporter activity"/>
    <property type="evidence" value="ECO:0007669"/>
    <property type="project" value="InterPro"/>
</dbReference>
<keyword evidence="3" id="KW-0472">Membrane</keyword>
<comment type="subcellular location">
    <subcellularLocation>
        <location evidence="1">Membrane</location>
        <topology evidence="1">Multi-pass membrane protein</topology>
    </subcellularLocation>
</comment>
<dbReference type="Gene3D" id="1.20.1250.20">
    <property type="entry name" value="MFS general substrate transporter like domains"/>
    <property type="match status" value="2"/>
</dbReference>
<dbReference type="OMA" id="QALWGLY"/>
<dbReference type="Proteomes" id="UP000019132">
    <property type="component" value="Unassembled WGS sequence"/>
</dbReference>
<reference evidence="5" key="3">
    <citation type="submission" date="2015-02" db="UniProtKB">
        <authorList>
            <consortium name="EnsemblProtists"/>
        </authorList>
    </citation>
    <scope>IDENTIFICATION</scope>
    <source>
        <strain evidence="5">DAOM BR144</strain>
    </source>
</reference>
<dbReference type="GO" id="GO:0016020">
    <property type="term" value="C:membrane"/>
    <property type="evidence" value="ECO:0007669"/>
    <property type="project" value="UniProtKB-SubCell"/>
</dbReference>
<dbReference type="Pfam" id="PF07690">
    <property type="entry name" value="MFS_1"/>
    <property type="match status" value="1"/>
</dbReference>
<evidence type="ECO:0000313" key="6">
    <source>
        <dbReference type="Proteomes" id="UP000019132"/>
    </source>
</evidence>
<keyword evidence="6" id="KW-1185">Reference proteome</keyword>
<evidence type="ECO:0000313" key="5">
    <source>
        <dbReference type="EnsemblProtists" id="PYU1_T000535"/>
    </source>
</evidence>
<accession>K3W6E4</accession>
<feature type="region of interest" description="Disordered" evidence="2">
    <location>
        <begin position="237"/>
        <end position="258"/>
    </location>
</feature>
<organism evidence="5 6">
    <name type="scientific">Globisporangium ultimum (strain ATCC 200006 / CBS 805.95 / DAOM BR144)</name>
    <name type="common">Pythium ultimum</name>
    <dbReference type="NCBI Taxonomy" id="431595"/>
    <lineage>
        <taxon>Eukaryota</taxon>
        <taxon>Sar</taxon>
        <taxon>Stramenopiles</taxon>
        <taxon>Oomycota</taxon>
        <taxon>Peronosporomycetes</taxon>
        <taxon>Pythiales</taxon>
        <taxon>Pythiaceae</taxon>
        <taxon>Globisporangium</taxon>
    </lineage>
</organism>
<feature type="transmembrane region" description="Helical" evidence="3">
    <location>
        <begin position="78"/>
        <end position="98"/>
    </location>
</feature>
<dbReference type="SUPFAM" id="SSF103473">
    <property type="entry name" value="MFS general substrate transporter"/>
    <property type="match status" value="1"/>
</dbReference>
<dbReference type="HOGENOM" id="CLU_030392_1_0_1"/>
<dbReference type="PROSITE" id="PS50850">
    <property type="entry name" value="MFS"/>
    <property type="match status" value="1"/>
</dbReference>
<dbReference type="AlphaFoldDB" id="K3W6E4"/>
<sequence>MLMRWWSRIAHNVQTAYVFTLFYWAARSILFQQVISGYVFVLTNSNKPVGMVKGIQGISQLVFSFPAGYFADRTRRDTILKLSCAIGIVASVLTFYAVEASIMNLLYVTFALWGLFAALQSPAMEALFADSIPHGERSFPFMIKYNVSNLAMILGPAISILLFLYYGDSWHLEQLKPVLEFGTVLAVIASLLLLRFDDDLAYENIRAKEQHTEKEVEQPLLTPSVVRNELEIDYEYSDDEDDDRKKRKNATERSSLLTTQENGDMEEGYLARQDVRFLCFRTRHVPWLLFFSDFIISNGAGMTINFFPLFFMQEYGLTPIHISVLFISQPLLVMTLSFLTQRMSKSFGRMPIIVFTRCFSVLCLFCMAYAQPLALQVVLFLMRGGMMRCSQPLRRSILMDYVPKDIRARWNAMEGLSVFSWSGSAVVGGYIIDAYGYRTCFLITSLVYVCGLGLETFLLPLTKHAVEK</sequence>
<feature type="transmembrane region" description="Helical" evidence="3">
    <location>
        <begin position="104"/>
        <end position="124"/>
    </location>
</feature>
<dbReference type="VEuPathDB" id="FungiDB:PYU1_G000535"/>
<dbReference type="PANTHER" id="PTHR23525:SF1">
    <property type="entry name" value="NODULIN-LIKE DOMAIN-CONTAINING PROTEIN"/>
    <property type="match status" value="1"/>
</dbReference>
<feature type="transmembrane region" description="Helical" evidence="3">
    <location>
        <begin position="320"/>
        <end position="340"/>
    </location>
</feature>
<evidence type="ECO:0000256" key="1">
    <source>
        <dbReference type="ARBA" id="ARBA00004141"/>
    </source>
</evidence>
<keyword evidence="3" id="KW-0812">Transmembrane</keyword>
<protein>
    <recommendedName>
        <fullName evidence="4">Major facilitator superfamily (MFS) profile domain-containing protein</fullName>
    </recommendedName>
</protein>
<dbReference type="InterPro" id="IPR011701">
    <property type="entry name" value="MFS"/>
</dbReference>
<evidence type="ECO:0000259" key="4">
    <source>
        <dbReference type="PROSITE" id="PS50850"/>
    </source>
</evidence>
<feature type="transmembrane region" description="Helical" evidence="3">
    <location>
        <begin position="145"/>
        <end position="166"/>
    </location>
</feature>
<reference evidence="6" key="2">
    <citation type="submission" date="2010-04" db="EMBL/GenBank/DDBJ databases">
        <authorList>
            <person name="Buell R."/>
            <person name="Hamilton J."/>
            <person name="Hostetler J."/>
        </authorList>
    </citation>
    <scope>NUCLEOTIDE SEQUENCE [LARGE SCALE GENOMIC DNA]</scope>
    <source>
        <strain evidence="6">DAOM:BR144</strain>
    </source>
</reference>
<dbReference type="InterPro" id="IPR036259">
    <property type="entry name" value="MFS_trans_sf"/>
</dbReference>
<feature type="transmembrane region" description="Helical" evidence="3">
    <location>
        <begin position="21"/>
        <end position="42"/>
    </location>
</feature>
<evidence type="ECO:0000256" key="3">
    <source>
        <dbReference type="SAM" id="Phobius"/>
    </source>
</evidence>
<feature type="domain" description="Major facilitator superfamily (MFS) profile" evidence="4">
    <location>
        <begin position="1"/>
        <end position="463"/>
    </location>
</feature>
<dbReference type="PANTHER" id="PTHR23525">
    <property type="entry name" value="TRANSPORTER, PUTATIVE-RELATED"/>
    <property type="match status" value="1"/>
</dbReference>
<feature type="transmembrane region" description="Helical" evidence="3">
    <location>
        <begin position="415"/>
        <end position="435"/>
    </location>
</feature>
<feature type="transmembrane region" description="Helical" evidence="3">
    <location>
        <begin position="285"/>
        <end position="308"/>
    </location>
</feature>
<dbReference type="EnsemblProtists" id="PYU1_T000535">
    <property type="protein sequence ID" value="PYU1_T000535"/>
    <property type="gene ID" value="PYU1_G000535"/>
</dbReference>
<evidence type="ECO:0000256" key="2">
    <source>
        <dbReference type="SAM" id="MobiDB-lite"/>
    </source>
</evidence>